<dbReference type="GO" id="GO:0009089">
    <property type="term" value="P:lysine biosynthetic process via diaminopimelate"/>
    <property type="evidence" value="ECO:0007669"/>
    <property type="project" value="UniProtKB-UniRule"/>
</dbReference>
<evidence type="ECO:0000256" key="8">
    <source>
        <dbReference type="HAMAP-Rule" id="MF_00197"/>
    </source>
</evidence>
<comment type="similarity">
    <text evidence="2 8">Belongs to the diaminopimelate epimerase family.</text>
</comment>
<dbReference type="Proteomes" id="UP000285278">
    <property type="component" value="Unassembled WGS sequence"/>
</dbReference>
<comment type="subcellular location">
    <subcellularLocation>
        <location evidence="8">Cytoplasm</location>
    </subcellularLocation>
</comment>
<feature type="binding site" evidence="8">
    <location>
        <begin position="246"/>
        <end position="247"/>
    </location>
    <ligand>
        <name>substrate</name>
    </ligand>
</feature>
<evidence type="ECO:0000256" key="7">
    <source>
        <dbReference type="ARBA" id="ARBA00051712"/>
    </source>
</evidence>
<accession>A0A418Q8C6</accession>
<evidence type="ECO:0000256" key="1">
    <source>
        <dbReference type="ARBA" id="ARBA00005196"/>
    </source>
</evidence>
<dbReference type="PANTHER" id="PTHR31689:SF0">
    <property type="entry name" value="DIAMINOPIMELATE EPIMERASE"/>
    <property type="match status" value="1"/>
</dbReference>
<dbReference type="PANTHER" id="PTHR31689">
    <property type="entry name" value="DIAMINOPIMELATE EPIMERASE, CHLOROPLASTIC"/>
    <property type="match status" value="1"/>
</dbReference>
<dbReference type="HAMAP" id="MF_00197">
    <property type="entry name" value="DAP_epimerase"/>
    <property type="match status" value="1"/>
</dbReference>
<dbReference type="GO" id="GO:0005829">
    <property type="term" value="C:cytosol"/>
    <property type="evidence" value="ECO:0007669"/>
    <property type="project" value="TreeGrafter"/>
</dbReference>
<proteinExistence type="inferred from homology"/>
<feature type="binding site" evidence="8">
    <location>
        <begin position="95"/>
        <end position="96"/>
    </location>
    <ligand>
        <name>substrate</name>
    </ligand>
</feature>
<gene>
    <name evidence="8" type="primary">dapF</name>
    <name evidence="10" type="ORF">D3M95_04540</name>
</gene>
<dbReference type="AlphaFoldDB" id="A0A418Q8C6"/>
<evidence type="ECO:0000256" key="5">
    <source>
        <dbReference type="ARBA" id="ARBA00023154"/>
    </source>
</evidence>
<feature type="binding site" evidence="8">
    <location>
        <begin position="236"/>
        <end position="237"/>
    </location>
    <ligand>
        <name>substrate</name>
    </ligand>
</feature>
<name>A0A418Q8C6_9CORY</name>
<comment type="subunit">
    <text evidence="8">Homodimer.</text>
</comment>
<feature type="active site" description="Proton donor" evidence="8">
    <location>
        <position position="94"/>
    </location>
</feature>
<feature type="active site" evidence="9">
    <location>
        <position position="94"/>
    </location>
</feature>
<comment type="caution">
    <text evidence="10">The sequence shown here is derived from an EMBL/GenBank/DDBJ whole genome shotgun (WGS) entry which is preliminary data.</text>
</comment>
<dbReference type="InterPro" id="IPR001653">
    <property type="entry name" value="DAP_epimerase_DapF"/>
</dbReference>
<evidence type="ECO:0000256" key="6">
    <source>
        <dbReference type="ARBA" id="ARBA00023235"/>
    </source>
</evidence>
<dbReference type="STRING" id="1451189.CFAL_06190"/>
<feature type="active site" description="Proton acceptor" evidence="8">
    <location>
        <position position="245"/>
    </location>
</feature>
<dbReference type="UniPathway" id="UPA00034">
    <property type="reaction ID" value="UER00025"/>
</dbReference>
<dbReference type="PROSITE" id="PS01326">
    <property type="entry name" value="DAP_EPIMERASE"/>
    <property type="match status" value="1"/>
</dbReference>
<feature type="site" description="Could be important to modulate the pK values of the two catalytic cysteine residues" evidence="8">
    <location>
        <position position="184"/>
    </location>
</feature>
<comment type="pathway">
    <text evidence="1 8">Amino-acid biosynthesis; L-lysine biosynthesis via DAP pathway; DL-2,6-diaminopimelate from LL-2,6-diaminopimelate: step 1/1.</text>
</comment>
<keyword evidence="8" id="KW-0963">Cytoplasm</keyword>
<dbReference type="GO" id="GO:0008837">
    <property type="term" value="F:diaminopimelate epimerase activity"/>
    <property type="evidence" value="ECO:0007669"/>
    <property type="project" value="UniProtKB-UniRule"/>
</dbReference>
<evidence type="ECO:0000256" key="9">
    <source>
        <dbReference type="PROSITE-ProRule" id="PRU10125"/>
    </source>
</evidence>
<dbReference type="Gene3D" id="3.10.310.10">
    <property type="entry name" value="Diaminopimelate Epimerase, Chain A, domain 1"/>
    <property type="match status" value="2"/>
</dbReference>
<comment type="catalytic activity">
    <reaction evidence="7 8">
        <text>(2S,6S)-2,6-diaminopimelate = meso-2,6-diaminopimelate</text>
        <dbReference type="Rhea" id="RHEA:15393"/>
        <dbReference type="ChEBI" id="CHEBI:57609"/>
        <dbReference type="ChEBI" id="CHEBI:57791"/>
        <dbReference type="EC" id="5.1.1.7"/>
    </reaction>
</comment>
<dbReference type="Pfam" id="PF01678">
    <property type="entry name" value="DAP_epimerase"/>
    <property type="match status" value="2"/>
</dbReference>
<dbReference type="EC" id="5.1.1.7" evidence="3 8"/>
<feature type="binding site" evidence="8">
    <location>
        <position position="18"/>
    </location>
    <ligand>
        <name>substrate</name>
    </ligand>
</feature>
<organism evidence="10 11">
    <name type="scientific">Corynebacterium falsenii</name>
    <dbReference type="NCBI Taxonomy" id="108486"/>
    <lineage>
        <taxon>Bacteria</taxon>
        <taxon>Bacillati</taxon>
        <taxon>Actinomycetota</taxon>
        <taxon>Actinomycetes</taxon>
        <taxon>Mycobacteriales</taxon>
        <taxon>Corynebacteriaceae</taxon>
        <taxon>Corynebacterium</taxon>
    </lineage>
</organism>
<dbReference type="RefSeq" id="WP_119664527.1">
    <property type="nucleotide sequence ID" value="NZ_QXJK01000003.1"/>
</dbReference>
<reference evidence="10 11" key="1">
    <citation type="submission" date="2018-09" db="EMBL/GenBank/DDBJ databases">
        <title>Optimization and identification of Corynebacterium falsenii FN1-14 from fish paste.</title>
        <authorList>
            <person name="Daroonpunt R."/>
            <person name="Tanasupawat S."/>
        </authorList>
    </citation>
    <scope>NUCLEOTIDE SEQUENCE [LARGE SCALE GENOMIC DNA]</scope>
    <source>
        <strain evidence="10 11">FN1-14</strain>
    </source>
</reference>
<feature type="binding site" evidence="8">
    <location>
        <position position="218"/>
    </location>
    <ligand>
        <name>substrate</name>
    </ligand>
</feature>
<feature type="site" description="Could be important to modulate the pK values of the two catalytic cysteine residues" evidence="8">
    <location>
        <position position="236"/>
    </location>
</feature>
<keyword evidence="5 8" id="KW-0457">Lysine biosynthesis</keyword>
<comment type="function">
    <text evidence="8">Catalyzes the stereoinversion of LL-2,6-diaminopimelate (L,L-DAP) to meso-diaminopimelate (meso-DAP), a precursor of L-lysine and an essential component of the bacterial peptidoglycan.</text>
</comment>
<feature type="binding site" evidence="8">
    <location>
        <position position="182"/>
    </location>
    <ligand>
        <name>substrate</name>
    </ligand>
</feature>
<keyword evidence="6 8" id="KW-0413">Isomerase</keyword>
<sequence>MTDTGLNTAFIKAHGTENDFVVLVDPRAQLDLTEDRVRAIANRRAGIGGDGVIRVATAETLLAAGVLEELPEGVNPEEWFMDYRNADGSVAEMCGNGVRVFAHVLVAESLVTGGPAETGPTDSDPLVFGVGTRAGRKEVRVFHADATSADVQVDMGAPEVLGLSTAFAGDMKVAGLAVDMGNPHLAAVVPGLDAQTLDTLPVAEEVRWDPEFFPAGVNLEVVTPINDGAVHMRVHERGVGETRSCGTGTVAAAVAALADANQAAGTVRVNVPGGTVEVEVGEGFSTLRGPSTIVARGTTYLVN</sequence>
<evidence type="ECO:0000256" key="3">
    <source>
        <dbReference type="ARBA" id="ARBA00013080"/>
    </source>
</evidence>
<dbReference type="InterPro" id="IPR018510">
    <property type="entry name" value="DAP_epimerase_AS"/>
</dbReference>
<keyword evidence="4 8" id="KW-0028">Amino-acid biosynthesis</keyword>
<feature type="binding site" evidence="8">
    <location>
        <position position="85"/>
    </location>
    <ligand>
        <name>substrate</name>
    </ligand>
</feature>
<dbReference type="OrthoDB" id="9805408at2"/>
<comment type="caution">
    <text evidence="8">Lacks conserved residue(s) required for the propagation of feature annotation.</text>
</comment>
<dbReference type="EMBL" id="QXJK01000003">
    <property type="protein sequence ID" value="RIX35764.1"/>
    <property type="molecule type" value="Genomic_DNA"/>
</dbReference>
<keyword evidence="11" id="KW-1185">Reference proteome</keyword>
<evidence type="ECO:0000256" key="4">
    <source>
        <dbReference type="ARBA" id="ARBA00022605"/>
    </source>
</evidence>
<protein>
    <recommendedName>
        <fullName evidence="3 8">Diaminopimelate epimerase</fullName>
        <shortName evidence="8">DAP epimerase</shortName>
        <ecNumber evidence="3 8">5.1.1.7</ecNumber>
    </recommendedName>
    <alternativeName>
        <fullName evidence="8">PLP-independent amino acid racemase</fullName>
    </alternativeName>
</protein>
<evidence type="ECO:0000256" key="2">
    <source>
        <dbReference type="ARBA" id="ARBA00010219"/>
    </source>
</evidence>
<evidence type="ECO:0000313" key="11">
    <source>
        <dbReference type="Proteomes" id="UP000285278"/>
    </source>
</evidence>
<dbReference type="NCBIfam" id="TIGR00652">
    <property type="entry name" value="DapF"/>
    <property type="match status" value="1"/>
</dbReference>
<evidence type="ECO:0000313" key="10">
    <source>
        <dbReference type="EMBL" id="RIX35764.1"/>
    </source>
</evidence>
<dbReference type="SUPFAM" id="SSF54506">
    <property type="entry name" value="Diaminopimelate epimerase-like"/>
    <property type="match status" value="2"/>
</dbReference>